<dbReference type="EC" id="2.3.1.39" evidence="1 6"/>
<dbReference type="InterPro" id="IPR050858">
    <property type="entry name" value="Mal-CoA-ACP_Trans/PKS_FabD"/>
</dbReference>
<dbReference type="RefSeq" id="WP_290281880.1">
    <property type="nucleotide sequence ID" value="NZ_JAUFQI010000001.1"/>
</dbReference>
<dbReference type="InterPro" id="IPR024925">
    <property type="entry name" value="Malonyl_CoA-ACP_transAc"/>
</dbReference>
<dbReference type="SMART" id="SM00827">
    <property type="entry name" value="PKS_AT"/>
    <property type="match status" value="1"/>
</dbReference>
<evidence type="ECO:0000313" key="8">
    <source>
        <dbReference type="EMBL" id="MFC3700568.1"/>
    </source>
</evidence>
<protein>
    <recommendedName>
        <fullName evidence="2 6">Malonyl CoA-acyl carrier protein transacylase</fullName>
        <ecNumber evidence="1 6">2.3.1.39</ecNumber>
    </recommendedName>
</protein>
<dbReference type="InterPro" id="IPR014043">
    <property type="entry name" value="Acyl_transferase_dom"/>
</dbReference>
<keyword evidence="9" id="KW-1185">Reference proteome</keyword>
<dbReference type="Gene3D" id="3.30.70.250">
    <property type="entry name" value="Malonyl-CoA ACP transacylase, ACP-binding"/>
    <property type="match status" value="1"/>
</dbReference>
<evidence type="ECO:0000256" key="2">
    <source>
        <dbReference type="ARBA" id="ARBA00018953"/>
    </source>
</evidence>
<dbReference type="InterPro" id="IPR016035">
    <property type="entry name" value="Acyl_Trfase/lysoPLipase"/>
</dbReference>
<evidence type="ECO:0000256" key="3">
    <source>
        <dbReference type="ARBA" id="ARBA00022679"/>
    </source>
</evidence>
<dbReference type="Proteomes" id="UP001595710">
    <property type="component" value="Unassembled WGS sequence"/>
</dbReference>
<keyword evidence="3 6" id="KW-0808">Transferase</keyword>
<name>A0ABV7WML3_9GAMM</name>
<sequence length="309" mass="32687">MSKVAFVFPGQGSQQIGMLADIAQSYPVISETFSEASDVLGYDMSALINDGPIELLNSTEKTQPALLCASVALFRAFTANTDIQPSYMAGHSLGEYSALVASGVISFADAVKLVEMRGQFMQKAVPAGEGLMAAILGLDDDKVVEVCQQAAQGEVVSAVNFNTTGQVVIAGQKSAVERAMAALKEAGAKRAMPLNVSVPSHCALMKPAADQLAEQLTAINFTAPNCPIIQNRVAKAVTNLDEIRANLLEQLYMPVLWTNSVSYMADQGVEEIIECGPGKVLSGLNKRIAKDTTHTAIGSLSAFEERVGK</sequence>
<dbReference type="InterPro" id="IPR001227">
    <property type="entry name" value="Ac_transferase_dom_sf"/>
</dbReference>
<evidence type="ECO:0000259" key="7">
    <source>
        <dbReference type="SMART" id="SM00827"/>
    </source>
</evidence>
<evidence type="ECO:0000256" key="1">
    <source>
        <dbReference type="ARBA" id="ARBA00013258"/>
    </source>
</evidence>
<accession>A0ABV7WML3</accession>
<dbReference type="Pfam" id="PF00698">
    <property type="entry name" value="Acyl_transf_1"/>
    <property type="match status" value="1"/>
</dbReference>
<evidence type="ECO:0000313" key="9">
    <source>
        <dbReference type="Proteomes" id="UP001595710"/>
    </source>
</evidence>
<comment type="similarity">
    <text evidence="6">Belongs to the fabD family.</text>
</comment>
<dbReference type="InterPro" id="IPR004410">
    <property type="entry name" value="Malonyl_CoA-ACP_transAc_FabD"/>
</dbReference>
<feature type="domain" description="Malonyl-CoA:ACP transacylase (MAT)" evidence="7">
    <location>
        <begin position="7"/>
        <end position="303"/>
    </location>
</feature>
<evidence type="ECO:0000256" key="6">
    <source>
        <dbReference type="PIRNR" id="PIRNR000446"/>
    </source>
</evidence>
<proteinExistence type="inferred from homology"/>
<reference evidence="9" key="1">
    <citation type="journal article" date="2019" name="Int. J. Syst. Evol. Microbiol.">
        <title>The Global Catalogue of Microorganisms (GCM) 10K type strain sequencing project: providing services to taxonomists for standard genome sequencing and annotation.</title>
        <authorList>
            <consortium name="The Broad Institute Genomics Platform"/>
            <consortium name="The Broad Institute Genome Sequencing Center for Infectious Disease"/>
            <person name="Wu L."/>
            <person name="Ma J."/>
        </authorList>
    </citation>
    <scope>NUCLEOTIDE SEQUENCE [LARGE SCALE GENOMIC DNA]</scope>
    <source>
        <strain evidence="9">CECT 8288</strain>
    </source>
</reference>
<dbReference type="PANTHER" id="PTHR42681:SF1">
    <property type="entry name" value="MALONYL-COA-ACYL CARRIER PROTEIN TRANSACYLASE, MITOCHONDRIAL"/>
    <property type="match status" value="1"/>
</dbReference>
<dbReference type="PANTHER" id="PTHR42681">
    <property type="entry name" value="MALONYL-COA-ACYL CARRIER PROTEIN TRANSACYLASE, MITOCHONDRIAL"/>
    <property type="match status" value="1"/>
</dbReference>
<dbReference type="SUPFAM" id="SSF52151">
    <property type="entry name" value="FabD/lysophospholipase-like"/>
    <property type="match status" value="1"/>
</dbReference>
<dbReference type="PIRSF" id="PIRSF000446">
    <property type="entry name" value="Mct"/>
    <property type="match status" value="1"/>
</dbReference>
<gene>
    <name evidence="8" type="primary">fabD</name>
    <name evidence="8" type="ORF">ACFOND_02870</name>
</gene>
<keyword evidence="4 6" id="KW-0012">Acyltransferase</keyword>
<comment type="catalytic activity">
    <reaction evidence="5 6">
        <text>holo-[ACP] + malonyl-CoA = malonyl-[ACP] + CoA</text>
        <dbReference type="Rhea" id="RHEA:41792"/>
        <dbReference type="Rhea" id="RHEA-COMP:9623"/>
        <dbReference type="Rhea" id="RHEA-COMP:9685"/>
        <dbReference type="ChEBI" id="CHEBI:57287"/>
        <dbReference type="ChEBI" id="CHEBI:57384"/>
        <dbReference type="ChEBI" id="CHEBI:64479"/>
        <dbReference type="ChEBI" id="CHEBI:78449"/>
        <dbReference type="EC" id="2.3.1.39"/>
    </reaction>
</comment>
<organism evidence="8 9">
    <name type="scientific">Reinekea marina</name>
    <dbReference type="NCBI Taxonomy" id="1310421"/>
    <lineage>
        <taxon>Bacteria</taxon>
        <taxon>Pseudomonadati</taxon>
        <taxon>Pseudomonadota</taxon>
        <taxon>Gammaproteobacteria</taxon>
        <taxon>Oceanospirillales</taxon>
        <taxon>Saccharospirillaceae</taxon>
        <taxon>Reinekea</taxon>
    </lineage>
</organism>
<dbReference type="SUPFAM" id="SSF55048">
    <property type="entry name" value="Probable ACP-binding domain of malonyl-CoA ACP transacylase"/>
    <property type="match status" value="1"/>
</dbReference>
<dbReference type="Gene3D" id="3.40.366.10">
    <property type="entry name" value="Malonyl-Coenzyme A Acyl Carrier Protein, domain 2"/>
    <property type="match status" value="1"/>
</dbReference>
<comment type="caution">
    <text evidence="8">The sequence shown here is derived from an EMBL/GenBank/DDBJ whole genome shotgun (WGS) entry which is preliminary data.</text>
</comment>
<evidence type="ECO:0000256" key="5">
    <source>
        <dbReference type="ARBA" id="ARBA00048462"/>
    </source>
</evidence>
<evidence type="ECO:0000256" key="4">
    <source>
        <dbReference type="ARBA" id="ARBA00023315"/>
    </source>
</evidence>
<dbReference type="GO" id="GO:0004314">
    <property type="term" value="F:[acyl-carrier-protein] S-malonyltransferase activity"/>
    <property type="evidence" value="ECO:0007669"/>
    <property type="project" value="UniProtKB-EC"/>
</dbReference>
<dbReference type="EMBL" id="JBHRYN010000005">
    <property type="protein sequence ID" value="MFC3700568.1"/>
    <property type="molecule type" value="Genomic_DNA"/>
</dbReference>
<dbReference type="NCBIfam" id="TIGR00128">
    <property type="entry name" value="fabD"/>
    <property type="match status" value="1"/>
</dbReference>
<dbReference type="InterPro" id="IPR016036">
    <property type="entry name" value="Malonyl_transacylase_ACP-bd"/>
</dbReference>